<feature type="non-terminal residue" evidence="16">
    <location>
        <position position="1561"/>
    </location>
</feature>
<dbReference type="PANTHER" id="PTHR13140">
    <property type="entry name" value="MYOSIN"/>
    <property type="match status" value="1"/>
</dbReference>
<keyword evidence="6 12" id="KW-0175">Coiled coil</keyword>
<dbReference type="Pfam" id="PF00063">
    <property type="entry name" value="Myosin_head"/>
    <property type="match status" value="6"/>
</dbReference>
<evidence type="ECO:0000256" key="7">
    <source>
        <dbReference type="ARBA" id="ARBA00023123"/>
    </source>
</evidence>
<dbReference type="EMBL" id="JAAKFY010000014">
    <property type="protein sequence ID" value="KAF3845942.1"/>
    <property type="molecule type" value="Genomic_DNA"/>
</dbReference>
<dbReference type="InterPro" id="IPR003782">
    <property type="entry name" value="SCO1/SenC"/>
</dbReference>
<dbReference type="GO" id="GO:0000146">
    <property type="term" value="F:microfilament motor activity"/>
    <property type="evidence" value="ECO:0007669"/>
    <property type="project" value="TreeGrafter"/>
</dbReference>
<feature type="binding site" evidence="11">
    <location>
        <begin position="1300"/>
        <end position="1307"/>
    </location>
    <ligand>
        <name>ATP</name>
        <dbReference type="ChEBI" id="CHEBI:30616"/>
    </ligand>
</feature>
<dbReference type="GO" id="GO:0016020">
    <property type="term" value="C:membrane"/>
    <property type="evidence" value="ECO:0007669"/>
    <property type="project" value="TreeGrafter"/>
</dbReference>
<evidence type="ECO:0000256" key="3">
    <source>
        <dbReference type="ARBA" id="ARBA00022741"/>
    </source>
</evidence>
<keyword evidence="3 11" id="KW-0547">Nucleotide-binding</keyword>
<evidence type="ECO:0008006" key="18">
    <source>
        <dbReference type="Google" id="ProtNLM"/>
    </source>
</evidence>
<dbReference type="PROSITE" id="PS51844">
    <property type="entry name" value="SH3_LIKE"/>
    <property type="match status" value="3"/>
</dbReference>
<keyword evidence="4 11" id="KW-0067">ATP-binding</keyword>
<dbReference type="GO" id="GO:0007015">
    <property type="term" value="P:actin filament organization"/>
    <property type="evidence" value="ECO:0007669"/>
    <property type="project" value="TreeGrafter"/>
</dbReference>
<evidence type="ECO:0000256" key="1">
    <source>
        <dbReference type="ARBA" id="ARBA00008314"/>
    </source>
</evidence>
<dbReference type="GO" id="GO:0005737">
    <property type="term" value="C:cytoplasm"/>
    <property type="evidence" value="ECO:0007669"/>
    <property type="project" value="UniProtKB-ARBA"/>
</dbReference>
<dbReference type="PANTHER" id="PTHR13140:SF857">
    <property type="entry name" value="MYOSIN-11"/>
    <property type="match status" value="1"/>
</dbReference>
<evidence type="ECO:0000256" key="12">
    <source>
        <dbReference type="SAM" id="Coils"/>
    </source>
</evidence>
<dbReference type="Gene3D" id="2.30.30.360">
    <property type="entry name" value="Myosin S1 fragment, N-terminal"/>
    <property type="match status" value="2"/>
</dbReference>
<feature type="domain" description="Myosin N-terminal SH3-like" evidence="15">
    <location>
        <begin position="296"/>
        <end position="345"/>
    </location>
</feature>
<dbReference type="GO" id="GO:0046872">
    <property type="term" value="F:metal ion binding"/>
    <property type="evidence" value="ECO:0007669"/>
    <property type="project" value="UniProtKB-KW"/>
</dbReference>
<dbReference type="InterPro" id="IPR004009">
    <property type="entry name" value="SH3_Myosin"/>
</dbReference>
<evidence type="ECO:0000259" key="15">
    <source>
        <dbReference type="PROSITE" id="PS51844"/>
    </source>
</evidence>
<dbReference type="Proteomes" id="UP000518266">
    <property type="component" value="Unassembled WGS sequence"/>
</dbReference>
<comment type="caution">
    <text evidence="16">The sequence shown here is derived from an EMBL/GenBank/DDBJ whole genome shotgun (WGS) entry which is preliminary data.</text>
</comment>
<dbReference type="InterPro" id="IPR027417">
    <property type="entry name" value="P-loop_NTPase"/>
</dbReference>
<keyword evidence="10" id="KW-0479">Metal-binding</keyword>
<dbReference type="GO" id="GO:0051015">
    <property type="term" value="F:actin filament binding"/>
    <property type="evidence" value="ECO:0007669"/>
    <property type="project" value="InterPro"/>
</dbReference>
<dbReference type="SUPFAM" id="SSF52540">
    <property type="entry name" value="P-loop containing nucleoside triphosphate hydrolases"/>
    <property type="match status" value="4"/>
</dbReference>
<feature type="region of interest" description="Disordered" evidence="13">
    <location>
        <begin position="13"/>
        <end position="42"/>
    </location>
</feature>
<feature type="domain" description="Myosin N-terminal SH3-like" evidence="15">
    <location>
        <begin position="1154"/>
        <end position="1203"/>
    </location>
</feature>
<evidence type="ECO:0000256" key="5">
    <source>
        <dbReference type="ARBA" id="ARBA00022860"/>
    </source>
</evidence>
<feature type="region of interest" description="Disordered" evidence="13">
    <location>
        <begin position="247"/>
        <end position="267"/>
    </location>
</feature>
<dbReference type="Gene3D" id="3.40.850.10">
    <property type="entry name" value="Kinesin motor domain"/>
    <property type="match status" value="5"/>
</dbReference>
<dbReference type="FunFam" id="3.40.850.10:FF:000101">
    <property type="entry name" value="Slow myosin heavy chain 2"/>
    <property type="match status" value="3"/>
</dbReference>
<keyword evidence="7 11" id="KW-0518">Myosin</keyword>
<comment type="similarity">
    <text evidence="2">Belongs to the SCO1/2 family.</text>
</comment>
<dbReference type="GO" id="GO:0005516">
    <property type="term" value="F:calmodulin binding"/>
    <property type="evidence" value="ECO:0007669"/>
    <property type="project" value="UniProtKB-KW"/>
</dbReference>
<proteinExistence type="inferred from homology"/>
<dbReference type="OrthoDB" id="312459at2759"/>
<evidence type="ECO:0000256" key="4">
    <source>
        <dbReference type="ARBA" id="ARBA00022840"/>
    </source>
</evidence>
<evidence type="ECO:0000256" key="2">
    <source>
        <dbReference type="ARBA" id="ARBA00010996"/>
    </source>
</evidence>
<evidence type="ECO:0000256" key="11">
    <source>
        <dbReference type="PROSITE-ProRule" id="PRU00782"/>
    </source>
</evidence>
<evidence type="ECO:0000259" key="14">
    <source>
        <dbReference type="PROSITE" id="PS51456"/>
    </source>
</evidence>
<evidence type="ECO:0000256" key="6">
    <source>
        <dbReference type="ARBA" id="ARBA00023054"/>
    </source>
</evidence>
<feature type="domain" description="Myosin N-terminal SH3-like" evidence="15">
    <location>
        <begin position="654"/>
        <end position="703"/>
    </location>
</feature>
<keyword evidence="17" id="KW-1185">Reference proteome</keyword>
<dbReference type="GO" id="GO:0005524">
    <property type="term" value="F:ATP binding"/>
    <property type="evidence" value="ECO:0007669"/>
    <property type="project" value="UniProtKB-UniRule"/>
</dbReference>
<feature type="coiled-coil region" evidence="12">
    <location>
        <begin position="1052"/>
        <end position="1086"/>
    </location>
</feature>
<dbReference type="SUPFAM" id="SSF52833">
    <property type="entry name" value="Thioredoxin-like"/>
    <property type="match status" value="1"/>
</dbReference>
<dbReference type="CDD" id="cd02968">
    <property type="entry name" value="SCO"/>
    <property type="match status" value="1"/>
</dbReference>
<feature type="binding site" evidence="11">
    <location>
        <begin position="128"/>
        <end position="135"/>
    </location>
    <ligand>
        <name>ATP</name>
        <dbReference type="ChEBI" id="CHEBI:30616"/>
    </ligand>
</feature>
<keyword evidence="9 11" id="KW-0009">Actin-binding</keyword>
<comment type="caution">
    <text evidence="11">Lacks conserved residue(s) required for the propagation of feature annotation.</text>
</comment>
<dbReference type="SMART" id="SM00242">
    <property type="entry name" value="MYSc"/>
    <property type="match status" value="2"/>
</dbReference>
<dbReference type="PROSITE" id="PS51456">
    <property type="entry name" value="MYOSIN_MOTOR"/>
    <property type="match status" value="3"/>
</dbReference>
<dbReference type="Gene3D" id="1.20.120.720">
    <property type="entry name" value="Myosin VI head, motor domain, U50 subdomain"/>
    <property type="match status" value="2"/>
</dbReference>
<dbReference type="Pfam" id="PF02736">
    <property type="entry name" value="Myosin_N"/>
    <property type="match status" value="3"/>
</dbReference>
<evidence type="ECO:0000256" key="9">
    <source>
        <dbReference type="ARBA" id="ARBA00023203"/>
    </source>
</evidence>
<evidence type="ECO:0000313" key="16">
    <source>
        <dbReference type="EMBL" id="KAF3845942.1"/>
    </source>
</evidence>
<dbReference type="PRINTS" id="PR00193">
    <property type="entry name" value="MYOSINHEAVY"/>
</dbReference>
<evidence type="ECO:0000313" key="17">
    <source>
        <dbReference type="Proteomes" id="UP000518266"/>
    </source>
</evidence>
<dbReference type="FunFam" id="1.10.10.820:FF:000001">
    <property type="entry name" value="Myosin heavy chain"/>
    <property type="match status" value="2"/>
</dbReference>
<dbReference type="InterPro" id="IPR001609">
    <property type="entry name" value="Myosin_head_motor_dom-like"/>
</dbReference>
<keyword evidence="8 11" id="KW-0505">Motor protein</keyword>
<dbReference type="FunFam" id="1.20.120.720:FF:000001">
    <property type="entry name" value="Myosin heavy chain, muscle"/>
    <property type="match status" value="2"/>
</dbReference>
<reference evidence="16 17" key="1">
    <citation type="submission" date="2020-03" db="EMBL/GenBank/DDBJ databases">
        <title>Dissostichus mawsoni Genome sequencing and assembly.</title>
        <authorList>
            <person name="Park H."/>
        </authorList>
    </citation>
    <scope>NUCLEOTIDE SEQUENCE [LARGE SCALE GENOMIC DNA]</scope>
    <source>
        <strain evidence="16">DM0001</strain>
        <tissue evidence="16">Muscle</tissue>
    </source>
</reference>
<dbReference type="Gene3D" id="3.40.30.10">
    <property type="entry name" value="Glutaredoxin"/>
    <property type="match status" value="1"/>
</dbReference>
<feature type="domain" description="Myosin motor" evidence="14">
    <location>
        <begin position="1207"/>
        <end position="1561"/>
    </location>
</feature>
<protein>
    <recommendedName>
        <fullName evidence="18">Myosin heavy chain</fullName>
    </recommendedName>
</protein>
<dbReference type="InterPro" id="IPR036249">
    <property type="entry name" value="Thioredoxin-like_sf"/>
</dbReference>
<dbReference type="GO" id="GO:0016459">
    <property type="term" value="C:myosin complex"/>
    <property type="evidence" value="ECO:0007669"/>
    <property type="project" value="UniProtKB-KW"/>
</dbReference>
<evidence type="ECO:0000256" key="8">
    <source>
        <dbReference type="ARBA" id="ARBA00023175"/>
    </source>
</evidence>
<dbReference type="InterPro" id="IPR008989">
    <property type="entry name" value="Myosin_S1_N"/>
</dbReference>
<sequence length="1561" mass="176461">MYAADPDLIEKERTKSIGRPALGGPFSLIDHNNKPPRARTSWGNKIKSIPNLTPLLITIDPDRDTPEAMAEYIVTVHLDDIRPMNPPKFDKLEDMALLTHLHEPAVLFNLKERYAAWMIYNQSILITGESGAGKTVNTKRVIQYFATIASVGDSSKKEQLPGKMQGNLEDQIIQANPLLEAFGNAKTVRNDNSSRFGELTVLSINDTEELMATDKAIDILGFNAEEKVGIYKLTGAVMHYGNMKFKQKQREEQAEPDGTEGSNMSSDAEMAQFGPASVFLRKPEKERIEAQNRPFDARTACFVPEPKQLYIKGVIQNREGDQVTVKTEADEIVTVKEEDCHAMNPPKYDKMEDMAMMTYLNEPSVLFNLKDRYAAWMIYTYSGLFCVTVNPYKWLPVYDPKVVSAYRGKKRMEAPPHIFSVSDNAYQNMLTVENLVQGRLSTPSESSKMLLISTNPYDFPMISQGQITVASIDDKEELVATDTATDVLGFTHDEKLSIYKLTGAVLHYGNMKFKQKQREEQAEPDGTEEFSPKLIGLTGTLPQIEQVSRAYRVYYSQGPKDEDNDYIVDHTIIMYLVGPDGEFVEYFGQNKRNVEISNSIAAYMRKYKKAKTFVFSLLQPDKMSDAEMEIFGVAAPYLRKSERERIAAQNMPFDAKTAVFVPDPKQEYVKGKIRSQDGSSVTVEREDAKIVTVHLDDIRPMNPPKFDKLEDMALLTHLHEPAVLFNLKERYAAWMIYTYSGLFCVTVNPYKWLPVYNPEVVSGTVGRNVRRPPRTSSPSLTALTNRENQSILITGESGAGKTVNTKRVIQYFATIASVGDSSKKEQLPGKMQGNLEDQIIQANPLLEAFGNAKTVRNDNSSRFGKFIRIHFGTKGKLASADIETYLLEKSRVTFQLPAERSYHIFYQIMSNKKPELIGKTLFISELSLFHFRHDADYTNPYDYPFISQGELTVLSINDTEELMATDKAIDILGFNAEEKVGIYKLTGAVMHYGNMKFKQKQREEQAEPDGTEVADKVAYLMGMNSADLLKALCYPRVKVGNEYVTKGQTPQQAHLEKLCRSLEDQMNEYKTKADEAQRSLSDYTTLSARQTTENGELTRMLEEKEITLSQLNRIKNVGGSNMSSDAEMAQFGPASVFLRKPEKERIEAQNRPFDARTACFVPEPKQLYIKGVIQNREGDQVTVKTEADEIVTVKEEDCHAMNPPKYDKMEDMAMMTYLNEPSVLFNLKDRYAAWMIYTYSGLFCVTVNPYKWLPVYDPKVVSAYRGKKRMEAPPHIFSVSDNAYQNMLTDRENQSVLITGESGAGKTVNTKRVIQYFATIAVAGGDKKEHSSCKIQGTLEDQIISANPLLEAFGNAKTVRNDNSSRFKSRVTFQLTEERSYHIFYQIMTGHKPELIEMLLISTNPYDFPMISQGQITVASIDDKEELVATDTATDVLGFTHDEKLSIYKLTGAVLHYGNMKFKQKQREEQAEPDGTEVADKVAFLMALNSAELLKGLCNPRVKVGNEYVTKGQTVPQVNLEKTCRSLEDQLMELKTKNDENLRQMSDLNNQRARFQTENGM</sequence>
<keyword evidence="10" id="KW-0186">Copper</keyword>
<accession>A0A7J5Y8Z4</accession>
<feature type="coiled-coil region" evidence="12">
    <location>
        <begin position="1517"/>
        <end position="1558"/>
    </location>
</feature>
<gene>
    <name evidence="16" type="ORF">F7725_003020</name>
</gene>
<keyword evidence="5" id="KW-0112">Calmodulin-binding</keyword>
<evidence type="ECO:0000256" key="10">
    <source>
        <dbReference type="PIRSR" id="PIRSR603782-1"/>
    </source>
</evidence>
<feature type="binding site" evidence="11">
    <location>
        <begin position="795"/>
        <end position="802"/>
    </location>
    <ligand>
        <name>ATP</name>
        <dbReference type="ChEBI" id="CHEBI:30616"/>
    </ligand>
</feature>
<feature type="domain" description="Myosin motor" evidence="14">
    <location>
        <begin position="349"/>
        <end position="1053"/>
    </location>
</feature>
<feature type="binding site" evidence="10">
    <location>
        <position position="570"/>
    </location>
    <ligand>
        <name>Cu cation</name>
        <dbReference type="ChEBI" id="CHEBI:23378"/>
    </ligand>
</feature>
<organism evidence="16 17">
    <name type="scientific">Dissostichus mawsoni</name>
    <name type="common">Antarctic cod</name>
    <dbReference type="NCBI Taxonomy" id="36200"/>
    <lineage>
        <taxon>Eukaryota</taxon>
        <taxon>Metazoa</taxon>
        <taxon>Chordata</taxon>
        <taxon>Craniata</taxon>
        <taxon>Vertebrata</taxon>
        <taxon>Euteleostomi</taxon>
        <taxon>Actinopterygii</taxon>
        <taxon>Neopterygii</taxon>
        <taxon>Teleostei</taxon>
        <taxon>Neoteleostei</taxon>
        <taxon>Acanthomorphata</taxon>
        <taxon>Eupercaria</taxon>
        <taxon>Perciformes</taxon>
        <taxon>Notothenioidei</taxon>
        <taxon>Nototheniidae</taxon>
        <taxon>Dissostichus</taxon>
    </lineage>
</organism>
<dbReference type="SUPFAM" id="SSF90257">
    <property type="entry name" value="Myosin rod fragments"/>
    <property type="match status" value="2"/>
</dbReference>
<comment type="similarity">
    <text evidence="1 11">Belongs to the TRAFAC class myosin-kinesin ATPase superfamily. Myosin family.</text>
</comment>
<feature type="domain" description="Myosin motor" evidence="14">
    <location>
        <begin position="1"/>
        <end position="197"/>
    </location>
</feature>
<dbReference type="InterPro" id="IPR036961">
    <property type="entry name" value="Kinesin_motor_dom_sf"/>
</dbReference>
<dbReference type="FunFam" id="2.30.30.360:FF:000001">
    <property type="entry name" value="Myosin heavy chain"/>
    <property type="match status" value="3"/>
</dbReference>
<name>A0A7J5Y8Z4_DISMA</name>
<evidence type="ECO:0000256" key="13">
    <source>
        <dbReference type="SAM" id="MobiDB-lite"/>
    </source>
</evidence>
<dbReference type="Gene3D" id="1.10.10.820">
    <property type="match status" value="1"/>
</dbReference>